<accession>A0A0W0WUY1</accession>
<feature type="signal peptide" evidence="1">
    <location>
        <begin position="1"/>
        <end position="27"/>
    </location>
</feature>
<reference evidence="2 3" key="1">
    <citation type="submission" date="2015-11" db="EMBL/GenBank/DDBJ databases">
        <title>Genomic analysis of 38 Legionella species identifies large and diverse effector repertoires.</title>
        <authorList>
            <person name="Burstein D."/>
            <person name="Amaro F."/>
            <person name="Zusman T."/>
            <person name="Lifshitz Z."/>
            <person name="Cohen O."/>
            <person name="Gilbert J.A."/>
            <person name="Pupko T."/>
            <person name="Shuman H.A."/>
            <person name="Segal G."/>
        </authorList>
    </citation>
    <scope>NUCLEOTIDE SEQUENCE [LARGE SCALE GENOMIC DNA]</scope>
    <source>
        <strain evidence="2 3">ATCC 49506</strain>
    </source>
</reference>
<dbReference type="RefSeq" id="WP_058504172.1">
    <property type="nucleotide sequence ID" value="NZ_CAAAIF010000001.1"/>
</dbReference>
<dbReference type="EMBL" id="LNYO01000013">
    <property type="protein sequence ID" value="KTD36149.1"/>
    <property type="molecule type" value="Genomic_DNA"/>
</dbReference>
<proteinExistence type="predicted"/>
<evidence type="ECO:0000313" key="3">
    <source>
        <dbReference type="Proteomes" id="UP000054725"/>
    </source>
</evidence>
<protein>
    <submittedName>
        <fullName evidence="2">Uncharacterized protein</fullName>
    </submittedName>
</protein>
<evidence type="ECO:0000256" key="1">
    <source>
        <dbReference type="SAM" id="SignalP"/>
    </source>
</evidence>
<dbReference type="AlphaFoldDB" id="A0A0W0WUY1"/>
<dbReference type="Proteomes" id="UP000054725">
    <property type="component" value="Unassembled WGS sequence"/>
</dbReference>
<organism evidence="2 3">
    <name type="scientific">Legionella nautarum</name>
    <dbReference type="NCBI Taxonomy" id="45070"/>
    <lineage>
        <taxon>Bacteria</taxon>
        <taxon>Pseudomonadati</taxon>
        <taxon>Pseudomonadota</taxon>
        <taxon>Gammaproteobacteria</taxon>
        <taxon>Legionellales</taxon>
        <taxon>Legionellaceae</taxon>
        <taxon>Legionella</taxon>
    </lineage>
</organism>
<name>A0A0W0WUY1_9GAMM</name>
<sequence>MYNNKMKKTTYSAFILFISLFFWGTLAFPQANETPSSTIITAKNTELAYFRVYRLKPGWWYGPQPRANTWGGPVCTRRCIVNQYGTVLGCKTGCY</sequence>
<evidence type="ECO:0000313" key="2">
    <source>
        <dbReference type="EMBL" id="KTD36149.1"/>
    </source>
</evidence>
<keyword evidence="1" id="KW-0732">Signal</keyword>
<gene>
    <name evidence="2" type="ORF">Lnau_1133</name>
</gene>
<dbReference type="OrthoDB" id="5654321at2"/>
<dbReference type="PATRIC" id="fig|45070.6.peg.1198"/>
<comment type="caution">
    <text evidence="2">The sequence shown here is derived from an EMBL/GenBank/DDBJ whole genome shotgun (WGS) entry which is preliminary data.</text>
</comment>
<feature type="chain" id="PRO_5006915880" evidence="1">
    <location>
        <begin position="28"/>
        <end position="95"/>
    </location>
</feature>
<keyword evidence="3" id="KW-1185">Reference proteome</keyword>